<dbReference type="FunFam" id="3.20.20.70:FF:000314">
    <property type="entry name" value="Uncharacterized protein, isoform E"/>
    <property type="match status" value="1"/>
</dbReference>
<dbReference type="InterPro" id="IPR002932">
    <property type="entry name" value="Glu_synthdom"/>
</dbReference>
<dbReference type="CDD" id="cd02808">
    <property type="entry name" value="GltS_FMN"/>
    <property type="match status" value="1"/>
</dbReference>
<dbReference type="SUPFAM" id="SSF49785">
    <property type="entry name" value="Galactose-binding domain-like"/>
    <property type="match status" value="1"/>
</dbReference>
<dbReference type="FunFam" id="3.20.20.70:FF:000476">
    <property type="entry name" value="Glutamate synthase 1 [NADH] chloroplastic"/>
    <property type="match status" value="1"/>
</dbReference>
<dbReference type="Proteomes" id="UP000001593">
    <property type="component" value="Unassembled WGS sequence"/>
</dbReference>
<dbReference type="InterPro" id="IPR006982">
    <property type="entry name" value="Glu_synth_centr_N"/>
</dbReference>
<keyword evidence="5" id="KW-1185">Reference proteome</keyword>
<dbReference type="GO" id="GO:0016040">
    <property type="term" value="F:glutamate synthase (NADH) activity"/>
    <property type="evidence" value="ECO:0000318"/>
    <property type="project" value="GO_Central"/>
</dbReference>
<dbReference type="PhylomeDB" id="A7T7Z2"/>
<dbReference type="InterPro" id="IPR051394">
    <property type="entry name" value="Glutamate_Synthase"/>
</dbReference>
<dbReference type="AlphaFoldDB" id="A7T7Z2"/>
<protein>
    <recommendedName>
        <fullName evidence="3">F5/8 type C domain-containing protein</fullName>
    </recommendedName>
</protein>
<dbReference type="eggNOG" id="KOG0399">
    <property type="taxonomic scope" value="Eukaryota"/>
</dbReference>
<evidence type="ECO:0000256" key="1">
    <source>
        <dbReference type="ARBA" id="ARBA00009716"/>
    </source>
</evidence>
<feature type="compositionally biased region" description="Basic and acidic residues" evidence="2">
    <location>
        <begin position="276"/>
        <end position="285"/>
    </location>
</feature>
<dbReference type="InParanoid" id="A7T7Z2"/>
<dbReference type="EMBL" id="DS472405">
    <property type="protein sequence ID" value="EDO27904.1"/>
    <property type="molecule type" value="Genomic_DNA"/>
</dbReference>
<dbReference type="OMA" id="YQGEYHA"/>
<dbReference type="GO" id="GO:0006537">
    <property type="term" value="P:glutamate biosynthetic process"/>
    <property type="evidence" value="ECO:0000318"/>
    <property type="project" value="GO_Central"/>
</dbReference>
<reference evidence="4 5" key="1">
    <citation type="journal article" date="2007" name="Science">
        <title>Sea anemone genome reveals ancestral eumetazoan gene repertoire and genomic organization.</title>
        <authorList>
            <person name="Putnam N.H."/>
            <person name="Srivastava M."/>
            <person name="Hellsten U."/>
            <person name="Dirks B."/>
            <person name="Chapman J."/>
            <person name="Salamov A."/>
            <person name="Terry A."/>
            <person name="Shapiro H."/>
            <person name="Lindquist E."/>
            <person name="Kapitonov V.V."/>
            <person name="Jurka J."/>
            <person name="Genikhovich G."/>
            <person name="Grigoriev I.V."/>
            <person name="Lucas S.M."/>
            <person name="Steele R.E."/>
            <person name="Finnerty J.R."/>
            <person name="Technau U."/>
            <person name="Martindale M.Q."/>
            <person name="Rokhsar D.S."/>
        </authorList>
    </citation>
    <scope>NUCLEOTIDE SEQUENCE [LARGE SCALE GENOMIC DNA]</scope>
    <source>
        <strain evidence="5">CH2 X CH6</strain>
    </source>
</reference>
<dbReference type="Pfam" id="PF04898">
    <property type="entry name" value="Glu_syn_central"/>
    <property type="match status" value="1"/>
</dbReference>
<name>A7T7Z2_NEMVE</name>
<dbReference type="STRING" id="45351.A7T7Z2"/>
<dbReference type="PANTHER" id="PTHR43100:SF1">
    <property type="entry name" value="GLUTAMATE SYNTHASE [NADPH] SMALL CHAIN"/>
    <property type="match status" value="1"/>
</dbReference>
<sequence length="448" mass="49159">SLLALGCIHHFLIRTKQRRKIGIIVESAEIREIHHICLLLGFGVDAVCPYLLFETMVNLREQNLLSKPLTDKEIVANYIEAARKGISKVMAKMGISTLHSYKGAQIFEAVGLSQEVVDKCFVGTASRLGGVSFDILAQEALDRHSIAYADRECDNWLINNKGLYHWRDGGEKHVNDPRSISYLQDAVKQNNKTAYEKYVHSTVEMVKACTLRGQLDFKFAHAPLDLSEVEPAVEIVKRFVTGAMSFGSVSIETHKTLAKAMNKLGGKSNTGEGGEDANRGMGDDNSRSAIRQIASGRFGVDATYLANAVELQIKMAQGAKPGEGGELPGFKVTTEIAKTRKSVPGVGLISPPPHHDIYSIEDLAELIYNLKCSNPEARISVKLVSEVGVGVIASGVTKVDLGRVTWVTHVATQGRPTSNSQWVTEYTVEYSLRGDQWQSYQDENGVIK</sequence>
<dbReference type="PROSITE" id="PS50022">
    <property type="entry name" value="FA58C_3"/>
    <property type="match status" value="1"/>
</dbReference>
<dbReference type="InterPro" id="IPR000421">
    <property type="entry name" value="FA58C"/>
</dbReference>
<feature type="region of interest" description="Disordered" evidence="2">
    <location>
        <begin position="263"/>
        <end position="285"/>
    </location>
</feature>
<evidence type="ECO:0000259" key="3">
    <source>
        <dbReference type="PROSITE" id="PS50022"/>
    </source>
</evidence>
<dbReference type="InterPro" id="IPR008979">
    <property type="entry name" value="Galactose-bd-like_sf"/>
</dbReference>
<feature type="domain" description="F5/8 type C" evidence="3">
    <location>
        <begin position="399"/>
        <end position="448"/>
    </location>
</feature>
<dbReference type="SUPFAM" id="SSF51395">
    <property type="entry name" value="FMN-linked oxidoreductases"/>
    <property type="match status" value="1"/>
</dbReference>
<comment type="similarity">
    <text evidence="1">Belongs to the glutamate synthase family.</text>
</comment>
<evidence type="ECO:0000313" key="5">
    <source>
        <dbReference type="Proteomes" id="UP000001593"/>
    </source>
</evidence>
<gene>
    <name evidence="4" type="ORF">NEMVEDRAFT_v1g223586</name>
</gene>
<dbReference type="Pfam" id="PF01645">
    <property type="entry name" value="Glu_synthase"/>
    <property type="match status" value="1"/>
</dbReference>
<dbReference type="HOGENOM" id="CLU_611928_0_0_1"/>
<feature type="non-terminal residue" evidence="4">
    <location>
        <position position="448"/>
    </location>
</feature>
<organism evidence="4 5">
    <name type="scientific">Nematostella vectensis</name>
    <name type="common">Starlet sea anemone</name>
    <dbReference type="NCBI Taxonomy" id="45351"/>
    <lineage>
        <taxon>Eukaryota</taxon>
        <taxon>Metazoa</taxon>
        <taxon>Cnidaria</taxon>
        <taxon>Anthozoa</taxon>
        <taxon>Hexacorallia</taxon>
        <taxon>Actiniaria</taxon>
        <taxon>Edwardsiidae</taxon>
        <taxon>Nematostella</taxon>
    </lineage>
</organism>
<dbReference type="PANTHER" id="PTHR43100">
    <property type="entry name" value="GLUTAMATE SYNTHASE [NADPH] SMALL CHAIN"/>
    <property type="match status" value="1"/>
</dbReference>
<accession>A7T7Z2</accession>
<feature type="non-terminal residue" evidence="4">
    <location>
        <position position="1"/>
    </location>
</feature>
<dbReference type="InterPro" id="IPR013785">
    <property type="entry name" value="Aldolase_TIM"/>
</dbReference>
<evidence type="ECO:0000256" key="2">
    <source>
        <dbReference type="SAM" id="MobiDB-lite"/>
    </source>
</evidence>
<evidence type="ECO:0000313" key="4">
    <source>
        <dbReference type="EMBL" id="EDO27904.1"/>
    </source>
</evidence>
<dbReference type="GO" id="GO:0019676">
    <property type="term" value="P:ammonia assimilation cycle"/>
    <property type="evidence" value="ECO:0000318"/>
    <property type="project" value="GO_Central"/>
</dbReference>
<dbReference type="Gene3D" id="3.20.20.70">
    <property type="entry name" value="Aldolase class I"/>
    <property type="match status" value="2"/>
</dbReference>
<proteinExistence type="inferred from homology"/>